<reference evidence="3 4" key="1">
    <citation type="submission" date="2020-11" db="EMBL/GenBank/DDBJ databases">
        <authorList>
            <person name="Wallbank WR R."/>
            <person name="Pardo Diaz C."/>
            <person name="Kozak K."/>
            <person name="Martin S."/>
            <person name="Jiggins C."/>
            <person name="Moest M."/>
            <person name="Warren A I."/>
            <person name="Generalovic N T."/>
            <person name="Byers J.R.P. K."/>
            <person name="Montejo-Kovacevich G."/>
            <person name="Yen C E."/>
        </authorList>
    </citation>
    <scope>NUCLEOTIDE SEQUENCE [LARGE SCALE GENOMIC DNA]</scope>
</reference>
<evidence type="ECO:0000259" key="2">
    <source>
        <dbReference type="PROSITE" id="PS50837"/>
    </source>
</evidence>
<dbReference type="PROSITE" id="PS50837">
    <property type="entry name" value="NACHT"/>
    <property type="match status" value="1"/>
</dbReference>
<name>A0A7R8YVT1_HERIL</name>
<evidence type="ECO:0000313" key="3">
    <source>
        <dbReference type="EMBL" id="CAD7086644.1"/>
    </source>
</evidence>
<feature type="compositionally biased region" description="Polar residues" evidence="1">
    <location>
        <begin position="1"/>
        <end position="12"/>
    </location>
</feature>
<protein>
    <recommendedName>
        <fullName evidence="2">NACHT domain-containing protein</fullName>
    </recommendedName>
</protein>
<dbReference type="PANTHER" id="PTHR46312:SF2">
    <property type="entry name" value="NUCLEOTIDE-BINDING OLIGOMERIZATION DOMAIN-CONTAINING PROTEIN 2-LIKE"/>
    <property type="match status" value="1"/>
</dbReference>
<dbReference type="Pfam" id="PF05729">
    <property type="entry name" value="NACHT"/>
    <property type="match status" value="1"/>
</dbReference>
<dbReference type="SUPFAM" id="SSF52540">
    <property type="entry name" value="P-loop containing nucleoside triphosphate hydrolases"/>
    <property type="match status" value="1"/>
</dbReference>
<feature type="compositionally biased region" description="Low complexity" evidence="1">
    <location>
        <begin position="313"/>
        <end position="324"/>
    </location>
</feature>
<proteinExistence type="predicted"/>
<feature type="domain" description="NACHT" evidence="2">
    <location>
        <begin position="1027"/>
        <end position="1171"/>
    </location>
</feature>
<evidence type="ECO:0000256" key="1">
    <source>
        <dbReference type="SAM" id="MobiDB-lite"/>
    </source>
</evidence>
<evidence type="ECO:0000313" key="4">
    <source>
        <dbReference type="Proteomes" id="UP000594454"/>
    </source>
</evidence>
<feature type="region of interest" description="Disordered" evidence="1">
    <location>
        <begin position="313"/>
        <end position="336"/>
    </location>
</feature>
<dbReference type="EMBL" id="LR899012">
    <property type="protein sequence ID" value="CAD7086644.1"/>
    <property type="molecule type" value="Genomic_DNA"/>
</dbReference>
<keyword evidence="4" id="KW-1185">Reference proteome</keyword>
<accession>A0A7R8YVT1</accession>
<sequence length="1626" mass="188341">MSQSTPSKQAKYSDSDNEFLPGDFDNKRTPSSGLKLTQHGDEYQLLLLCLCLWRVLKNKISDFLLATELPEAEKFDDVVVKYKHENRLVLRFLQAKHKEAPRPTDSIHKITLTDLLTPDEGKEFSLLKYFRSFVKILEKRSQNPVPAFLVGGDIQDFILSTNVDLTEEVEEYFEVDDEDSLEKDKVFGVPTEQPKKLKIKESDNELTRQLGVLLYTSSDFDELVEKLADCLLLQQRFDGTSWIFKEYYYPLVKHVLEIEKGRNKGSSKVRLSDNFKGANSQRTDEVEDFREALIKEIAFRRSDYKILVNISTSTGSSSSPQSNTNRKRKTSTDDSQLTKELKEFVDQLKAAMYPATSNPPNGIGLTPALFKDMILFKEVVDDKKGKFCDDFVNNPKKLKEKSRLLRKVLIDEVVNKSMAEIEFDKVSGVTFPTTEGYATRFQPKINPKIKDVEVFAKEIEDLIDNCKDHTVEITDVVGTEHFRKNIIELAGHAIVKVSSWFEFSGSFIRGYSITEDLIKLRDALRKRLGGGKFDFIDEYNLNIQLKGFTSCEEATLHRTLPRPVTKESIEGFYKNFRLIVDYPNRYVLRELLETEVKAKYQNLNSKAFVDSFVQKVYQWMTQRLGTFYTPKKVAKLLAGLDRNLSCYELDGINQSFYLALPTRYEFESEDLITLIKDFLQQTQSGVLLLRSENMTLHRVRFMQAFWSLQEANQDANDELRFYLRRFGYLFMTIEHFLDESFCQKLIKRNQDKNQWNLRLVECWAENLPETEKFGSMLDILFESSISSSVKRKVIFIVNEDISGKLESSLGSYFTSEINANFKPFKYKLKTTFSQLQASSQDELLKNGQVRLHGDNCKLGDLVNQDTGDLIDETALAKLIADRDDDTGLVCVGCITQHFEGAYDPNNYIVRHIKPVVIDIESYKMPADTEGDSYYLSKKEEGRTDFIIVADSRSKFDEMRARLMDNPKYSNSDSIHWVQQVCEPRSEKNVVWRDSIGSISNLNKYRKERQSTSSLIEEKFLESVKERKIVILHGVPGMGKSMLLRNFYIQMTDSSQPLWKIHINLNLYTDFFNKRQAEAGGRVDRIMSSSECSEFLLELLQSNEDSKLDTQFEINLLRSAFQSDNTGKIRLVLFLDGFDEISPNYKDIVLGFLLSSKTYSGTLQMFITTRPNFLKYLEENLQTFGCDIRGLTEDEQDRLLISTNRKLNKQIKKKEAQSSVQYFCCTSTAMTVFDHRNRDEGGFGAIPLHVVLFAEVYANSDREQIRRIRKNHDLSPLYQTYFKTKYRLYREEKMRLSSTNVPGKEDSQYAYDDYLKKHMNLALWMIFSREELMQIVSSFEEHEEAVLSLLDDIRAGKFKYGIIFGVSGKVPQFTHRTFAEYLVACFFVGRIRSIRKLKPAFLEFFVGQVAREAVSPFRSFCDGMMSEVDWSHCHFGDMEPSSIINWLLDSYDREEWGFFSFFAEIFKSSCHDVLPKSPHRDPPSRLLPSISQSFRKLMKDDVSTETDPWEAAFEALLEKCIGCNEYLILLTFFLKWRPKRVHKNKNASAVLERIRRPYDDDFRVNPPLYPDPDPDIGICVRVGLNPTISKFLPHWLVKNEDFDINILYKEAALYNPYYGYGKPSAWE</sequence>
<gene>
    <name evidence="3" type="ORF">HERILL_LOCUS9402</name>
</gene>
<dbReference type="OrthoDB" id="8057212at2759"/>
<dbReference type="InParanoid" id="A0A7R8YVT1"/>
<dbReference type="InterPro" id="IPR007111">
    <property type="entry name" value="NACHT_NTPase"/>
</dbReference>
<dbReference type="InterPro" id="IPR027417">
    <property type="entry name" value="P-loop_NTPase"/>
</dbReference>
<feature type="region of interest" description="Disordered" evidence="1">
    <location>
        <begin position="1"/>
        <end position="24"/>
    </location>
</feature>
<organism evidence="3 4">
    <name type="scientific">Hermetia illucens</name>
    <name type="common">Black soldier fly</name>
    <dbReference type="NCBI Taxonomy" id="343691"/>
    <lineage>
        <taxon>Eukaryota</taxon>
        <taxon>Metazoa</taxon>
        <taxon>Ecdysozoa</taxon>
        <taxon>Arthropoda</taxon>
        <taxon>Hexapoda</taxon>
        <taxon>Insecta</taxon>
        <taxon>Pterygota</taxon>
        <taxon>Neoptera</taxon>
        <taxon>Endopterygota</taxon>
        <taxon>Diptera</taxon>
        <taxon>Brachycera</taxon>
        <taxon>Stratiomyomorpha</taxon>
        <taxon>Stratiomyidae</taxon>
        <taxon>Hermetiinae</taxon>
        <taxon>Hermetia</taxon>
    </lineage>
</organism>
<dbReference type="PANTHER" id="PTHR46312">
    <property type="entry name" value="NACHT DOMAIN-CONTAINING PROTEIN"/>
    <property type="match status" value="1"/>
</dbReference>
<dbReference type="Proteomes" id="UP000594454">
    <property type="component" value="Chromosome 4"/>
</dbReference>
<dbReference type="Gene3D" id="3.40.50.300">
    <property type="entry name" value="P-loop containing nucleotide triphosphate hydrolases"/>
    <property type="match status" value="1"/>
</dbReference>